<name>A0ABY3U8K1_9MYCO</name>
<dbReference type="RefSeq" id="WP_043409840.1">
    <property type="nucleotide sequence ID" value="NZ_CP092427.2"/>
</dbReference>
<dbReference type="EMBL" id="CP092427">
    <property type="protein sequence ID" value="ULP34735.1"/>
    <property type="molecule type" value="Genomic_DNA"/>
</dbReference>
<evidence type="ECO:0000313" key="3">
    <source>
        <dbReference type="Proteomes" id="UP001055159"/>
    </source>
</evidence>
<dbReference type="PANTHER" id="PTHR35333:SF3">
    <property type="entry name" value="BETA-LACTAMASE-TYPE TRANSPEPTIDASE FOLD CONTAINING PROTEIN"/>
    <property type="match status" value="1"/>
</dbReference>
<feature type="signal peptide" evidence="1">
    <location>
        <begin position="1"/>
        <end position="28"/>
    </location>
</feature>
<dbReference type="PANTHER" id="PTHR35333">
    <property type="entry name" value="BETA-LACTAMASE"/>
    <property type="match status" value="1"/>
</dbReference>
<dbReference type="InterPro" id="IPR000871">
    <property type="entry name" value="Beta-lactam_class-A"/>
</dbReference>
<reference evidence="2" key="1">
    <citation type="submission" date="2022-08" db="EMBL/GenBank/DDBJ databases">
        <title>Whole genome sequencing of non-tuberculosis mycobacteria type-strains.</title>
        <authorList>
            <person name="Igarashi Y."/>
            <person name="Osugi A."/>
            <person name="Mitarai S."/>
        </authorList>
    </citation>
    <scope>NUCLEOTIDE SEQUENCE</scope>
    <source>
        <strain evidence="2">JCM 16372</strain>
    </source>
</reference>
<protein>
    <submittedName>
        <fullName evidence="2">Tat pathway signal sequence</fullName>
    </submittedName>
</protein>
<dbReference type="Gene3D" id="3.40.710.10">
    <property type="entry name" value="DD-peptidase/beta-lactamase superfamily"/>
    <property type="match status" value="1"/>
</dbReference>
<accession>A0ABY3U8K1</accession>
<organism evidence="2 3">
    <name type="scientific">Mycolicibacterium rufum</name>
    <dbReference type="NCBI Taxonomy" id="318424"/>
    <lineage>
        <taxon>Bacteria</taxon>
        <taxon>Bacillati</taxon>
        <taxon>Actinomycetota</taxon>
        <taxon>Actinomycetes</taxon>
        <taxon>Mycobacteriales</taxon>
        <taxon>Mycobacteriaceae</taxon>
        <taxon>Mycolicibacterium</taxon>
    </lineage>
</organism>
<dbReference type="PROSITE" id="PS51257">
    <property type="entry name" value="PROKAR_LIPOPROTEIN"/>
    <property type="match status" value="1"/>
</dbReference>
<gene>
    <name evidence="2" type="ORF">MJO55_15475</name>
</gene>
<keyword evidence="1" id="KW-0732">Signal</keyword>
<dbReference type="Proteomes" id="UP001055159">
    <property type="component" value="Chromosome"/>
</dbReference>
<dbReference type="InterPro" id="IPR012338">
    <property type="entry name" value="Beta-lactam/transpept-like"/>
</dbReference>
<sequence>MTPTRWRAALASVLIVAAPLIGAAPASAACAADSDCDLTRRVAQADAYLAERSGTVGYVLRDRQTGFVHRNAHAADPVWTASTIKLAMVDDLLVRNRAGAITLTASDRQLMAAMLHSSDDDAADTLWSRYGGADHQRFNADFAALGLTGFRPQPGYSSVYPYWGFQKAAPDDLDRLMTFTLSALDPADSAPVVDALQHVAPNQQWGVWGAGPDLAPGNKDGWSREDSGWVTNSVGFAGAHQRYTLAVMNDLGSAGGYDDGVATTTHLAEVLLAGR</sequence>
<dbReference type="SUPFAM" id="SSF56601">
    <property type="entry name" value="beta-lactamase/transpeptidase-like"/>
    <property type="match status" value="1"/>
</dbReference>
<keyword evidence="3" id="KW-1185">Reference proteome</keyword>
<evidence type="ECO:0000256" key="1">
    <source>
        <dbReference type="SAM" id="SignalP"/>
    </source>
</evidence>
<feature type="chain" id="PRO_5046407081" evidence="1">
    <location>
        <begin position="29"/>
        <end position="275"/>
    </location>
</feature>
<evidence type="ECO:0000313" key="2">
    <source>
        <dbReference type="EMBL" id="ULP34735.1"/>
    </source>
</evidence>
<proteinExistence type="predicted"/>